<proteinExistence type="inferred from homology"/>
<dbReference type="GO" id="GO:0004722">
    <property type="term" value="F:protein serine/threonine phosphatase activity"/>
    <property type="evidence" value="ECO:0007669"/>
    <property type="project" value="UniProtKB-EC"/>
</dbReference>
<dbReference type="Pfam" id="PF00782">
    <property type="entry name" value="DSPc"/>
    <property type="match status" value="1"/>
</dbReference>
<comment type="catalytic activity">
    <reaction evidence="5">
        <text>O-phospho-L-threonyl-[protein] + H2O = L-threonyl-[protein] + phosphate</text>
        <dbReference type="Rhea" id="RHEA:47004"/>
        <dbReference type="Rhea" id="RHEA-COMP:11060"/>
        <dbReference type="Rhea" id="RHEA-COMP:11605"/>
        <dbReference type="ChEBI" id="CHEBI:15377"/>
        <dbReference type="ChEBI" id="CHEBI:30013"/>
        <dbReference type="ChEBI" id="CHEBI:43474"/>
        <dbReference type="ChEBI" id="CHEBI:61977"/>
        <dbReference type="EC" id="3.1.3.16"/>
    </reaction>
</comment>
<evidence type="ECO:0000256" key="3">
    <source>
        <dbReference type="ARBA" id="ARBA00022912"/>
    </source>
</evidence>
<dbReference type="Gene3D" id="3.90.190.10">
    <property type="entry name" value="Protein tyrosine phosphatase superfamily"/>
    <property type="match status" value="1"/>
</dbReference>
<evidence type="ECO:0008006" key="10">
    <source>
        <dbReference type="Google" id="ProtNLM"/>
    </source>
</evidence>
<dbReference type="InterPro" id="IPR029021">
    <property type="entry name" value="Prot-tyrosine_phosphatase-like"/>
</dbReference>
<dbReference type="SMART" id="SM00195">
    <property type="entry name" value="DSPc"/>
    <property type="match status" value="1"/>
</dbReference>
<evidence type="ECO:0000313" key="9">
    <source>
        <dbReference type="Proteomes" id="UP000283509"/>
    </source>
</evidence>
<organism evidence="8 9">
    <name type="scientific">Penaeus vannamei</name>
    <name type="common">Whiteleg shrimp</name>
    <name type="synonym">Litopenaeus vannamei</name>
    <dbReference type="NCBI Taxonomy" id="6689"/>
    <lineage>
        <taxon>Eukaryota</taxon>
        <taxon>Metazoa</taxon>
        <taxon>Ecdysozoa</taxon>
        <taxon>Arthropoda</taxon>
        <taxon>Crustacea</taxon>
        <taxon>Multicrustacea</taxon>
        <taxon>Malacostraca</taxon>
        <taxon>Eumalacostraca</taxon>
        <taxon>Eucarida</taxon>
        <taxon>Decapoda</taxon>
        <taxon>Dendrobranchiata</taxon>
        <taxon>Penaeoidea</taxon>
        <taxon>Penaeidae</taxon>
        <taxon>Penaeus</taxon>
    </lineage>
</organism>
<comment type="caution">
    <text evidence="8">The sequence shown here is derived from an EMBL/GenBank/DDBJ whole genome shotgun (WGS) entry which is preliminary data.</text>
</comment>
<feature type="domain" description="Tyrosine specific protein phosphatases" evidence="7">
    <location>
        <begin position="119"/>
        <end position="177"/>
    </location>
</feature>
<evidence type="ECO:0000313" key="8">
    <source>
        <dbReference type="EMBL" id="ROT82755.1"/>
    </source>
</evidence>
<dbReference type="PANTHER" id="PTHR45948:SF2">
    <property type="entry name" value="DUAL SPECIFICITY PROTEIN PHOSPHATASE"/>
    <property type="match status" value="1"/>
</dbReference>
<dbReference type="InterPro" id="IPR020422">
    <property type="entry name" value="TYR_PHOSPHATASE_DUAL_dom"/>
</dbReference>
<evidence type="ECO:0000256" key="4">
    <source>
        <dbReference type="ARBA" id="ARBA00047761"/>
    </source>
</evidence>
<sequence>MVPKPWLIPAVSDVRFYPEGGLSPCSSQGWKDVAHHTTQLEDAPHAHTQWRTHTRTHPVEDAHTHTPSGGRTHATHAHIRTRPVVCNIGTHEGRTRTDQTRDKEYLCILASDSPGQNLTQYFPACNDFIHTARLKGGSVLIHCLAGMSRSVTVAVVYVMCVTSLSWRDSLKAVRGARNVANPNVGFLKQLQDFETDRMND</sequence>
<evidence type="ECO:0000256" key="5">
    <source>
        <dbReference type="ARBA" id="ARBA00048336"/>
    </source>
</evidence>
<dbReference type="OrthoDB" id="9979246at2759"/>
<reference evidence="8 9" key="1">
    <citation type="submission" date="2018-04" db="EMBL/GenBank/DDBJ databases">
        <authorList>
            <person name="Zhang X."/>
            <person name="Yuan J."/>
            <person name="Li F."/>
            <person name="Xiang J."/>
        </authorList>
    </citation>
    <scope>NUCLEOTIDE SEQUENCE [LARGE SCALE GENOMIC DNA]</scope>
    <source>
        <tissue evidence="8">Muscle</tissue>
    </source>
</reference>
<evidence type="ECO:0000256" key="2">
    <source>
        <dbReference type="ARBA" id="ARBA00022801"/>
    </source>
</evidence>
<dbReference type="InterPro" id="IPR000340">
    <property type="entry name" value="Dual-sp_phosphatase_cat-dom"/>
</dbReference>
<evidence type="ECO:0000256" key="1">
    <source>
        <dbReference type="ARBA" id="ARBA00008601"/>
    </source>
</evidence>
<dbReference type="PROSITE" id="PS50056">
    <property type="entry name" value="TYR_PHOSPHATASE_2"/>
    <property type="match status" value="1"/>
</dbReference>
<name>A0A3R7QLK4_PENVA</name>
<feature type="non-terminal residue" evidence="8">
    <location>
        <position position="200"/>
    </location>
</feature>
<dbReference type="Proteomes" id="UP000283509">
    <property type="component" value="Unassembled WGS sequence"/>
</dbReference>
<dbReference type="PANTHER" id="PTHR45948">
    <property type="entry name" value="DUAL SPECIFICITY PROTEIN PHOSPHATASE DDB_G0269404-RELATED"/>
    <property type="match status" value="1"/>
</dbReference>
<evidence type="ECO:0000259" key="6">
    <source>
        <dbReference type="PROSITE" id="PS50054"/>
    </source>
</evidence>
<dbReference type="GO" id="GO:0005829">
    <property type="term" value="C:cytosol"/>
    <property type="evidence" value="ECO:0007669"/>
    <property type="project" value="TreeGrafter"/>
</dbReference>
<evidence type="ECO:0000259" key="7">
    <source>
        <dbReference type="PROSITE" id="PS50056"/>
    </source>
</evidence>
<dbReference type="GO" id="GO:0007165">
    <property type="term" value="P:signal transduction"/>
    <property type="evidence" value="ECO:0007669"/>
    <property type="project" value="TreeGrafter"/>
</dbReference>
<dbReference type="EMBL" id="QCYY01000779">
    <property type="protein sequence ID" value="ROT82755.1"/>
    <property type="molecule type" value="Genomic_DNA"/>
</dbReference>
<protein>
    <recommendedName>
        <fullName evidence="10">Dual specificity protein phosphatase 22</fullName>
    </recommendedName>
</protein>
<reference evidence="8 9" key="2">
    <citation type="submission" date="2019-01" db="EMBL/GenBank/DDBJ databases">
        <title>The decoding of complex shrimp genome reveals the adaptation for benthos swimmer, frequently molting mechanism and breeding impact on genome.</title>
        <authorList>
            <person name="Sun Y."/>
            <person name="Gao Y."/>
            <person name="Yu Y."/>
        </authorList>
    </citation>
    <scope>NUCLEOTIDE SEQUENCE [LARGE SCALE GENOMIC DNA]</scope>
    <source>
        <tissue evidence="8">Muscle</tissue>
    </source>
</reference>
<feature type="domain" description="Tyrosine-protein phosphatase" evidence="6">
    <location>
        <begin position="57"/>
        <end position="199"/>
    </location>
</feature>
<gene>
    <name evidence="8" type="ORF">C7M84_024087</name>
</gene>
<dbReference type="AlphaFoldDB" id="A0A3R7QLK4"/>
<dbReference type="STRING" id="6689.A0A3R7QLK4"/>
<dbReference type="SUPFAM" id="SSF52799">
    <property type="entry name" value="(Phosphotyrosine protein) phosphatases II"/>
    <property type="match status" value="1"/>
</dbReference>
<dbReference type="InterPro" id="IPR000387">
    <property type="entry name" value="Tyr_Pase_dom"/>
</dbReference>
<comment type="catalytic activity">
    <reaction evidence="4">
        <text>O-phospho-L-seryl-[protein] + H2O = L-seryl-[protein] + phosphate</text>
        <dbReference type="Rhea" id="RHEA:20629"/>
        <dbReference type="Rhea" id="RHEA-COMP:9863"/>
        <dbReference type="Rhea" id="RHEA-COMP:11604"/>
        <dbReference type="ChEBI" id="CHEBI:15377"/>
        <dbReference type="ChEBI" id="CHEBI:29999"/>
        <dbReference type="ChEBI" id="CHEBI:43474"/>
        <dbReference type="ChEBI" id="CHEBI:83421"/>
        <dbReference type="EC" id="3.1.3.16"/>
    </reaction>
</comment>
<comment type="similarity">
    <text evidence="1">Belongs to the protein-tyrosine phosphatase family. Non-receptor class dual specificity subfamily.</text>
</comment>
<keyword evidence="9" id="KW-1185">Reference proteome</keyword>
<keyword evidence="3" id="KW-0904">Protein phosphatase</keyword>
<accession>A0A3R7QLK4</accession>
<keyword evidence="2" id="KW-0378">Hydrolase</keyword>
<dbReference type="GO" id="GO:0004725">
    <property type="term" value="F:protein tyrosine phosphatase activity"/>
    <property type="evidence" value="ECO:0007669"/>
    <property type="project" value="TreeGrafter"/>
</dbReference>
<dbReference type="PROSITE" id="PS50054">
    <property type="entry name" value="TYR_PHOSPHATASE_DUAL"/>
    <property type="match status" value="1"/>
</dbReference>